<feature type="non-terminal residue" evidence="2">
    <location>
        <position position="1"/>
    </location>
</feature>
<feature type="region of interest" description="Disordered" evidence="1">
    <location>
        <begin position="1"/>
        <end position="91"/>
    </location>
</feature>
<sequence>DRTVQGRLGRVQGEQAGGALQGALPPPAAGAGPRGQEDPARYPRLRHSAREPPHRAPAGSRLRHRLSRTRGPGRRAAPRGPLSGLVGGPSQATLGVRAERLADRPLRQGLGGLRDRLSGRRFPLPSLPAALRL</sequence>
<dbReference type="EMBL" id="CADCUV010000028">
    <property type="protein sequence ID" value="CAA9390719.1"/>
    <property type="molecule type" value="Genomic_DNA"/>
</dbReference>
<proteinExistence type="predicted"/>
<evidence type="ECO:0000256" key="1">
    <source>
        <dbReference type="SAM" id="MobiDB-lite"/>
    </source>
</evidence>
<evidence type="ECO:0000313" key="2">
    <source>
        <dbReference type="EMBL" id="CAA9390719.1"/>
    </source>
</evidence>
<feature type="compositionally biased region" description="Basic residues" evidence="1">
    <location>
        <begin position="61"/>
        <end position="77"/>
    </location>
</feature>
<accession>A0A6J4NKH8</accession>
<gene>
    <name evidence="2" type="ORF">AVDCRST_MAG22-557</name>
</gene>
<name>A0A6J4NKH8_9ACTN</name>
<dbReference type="AlphaFoldDB" id="A0A6J4NKH8"/>
<reference evidence="2" key="1">
    <citation type="submission" date="2020-02" db="EMBL/GenBank/DDBJ databases">
        <authorList>
            <person name="Meier V. D."/>
        </authorList>
    </citation>
    <scope>NUCLEOTIDE SEQUENCE</scope>
    <source>
        <strain evidence="2">AVDCRST_MAG22</strain>
    </source>
</reference>
<protein>
    <submittedName>
        <fullName evidence="2">Uncharacterized protein</fullName>
    </submittedName>
</protein>
<feature type="non-terminal residue" evidence="2">
    <location>
        <position position="133"/>
    </location>
</feature>
<organism evidence="2">
    <name type="scientific">uncultured Rubrobacteraceae bacterium</name>
    <dbReference type="NCBI Taxonomy" id="349277"/>
    <lineage>
        <taxon>Bacteria</taxon>
        <taxon>Bacillati</taxon>
        <taxon>Actinomycetota</taxon>
        <taxon>Rubrobacteria</taxon>
        <taxon>Rubrobacterales</taxon>
        <taxon>Rubrobacteraceae</taxon>
        <taxon>environmental samples</taxon>
    </lineage>
</organism>